<sequence length="350" mass="40557">MSSSEFSSESASESKPYRASLFLNPSVPSTVYLVIYPGHSHGRVVSAFKDHRRTRNHHAAFTTISRGTTTSTSPTTNTTLYPPYRSTRFPERSQRSSRLYRRSSRPVFPNPAPTYELDPDASYFRDPSHPAALVISDPDRIAERVLHDTHRRLYQDTLHCLLWSETTMPDFYHRAQFGVFKMSVDARLWDEDVVATFHKFGKSGGPPIPVGAEMHEKFLGILTNEKAKILDWSFFEWSESETDPSFWPENWHESVHSHYERRPRTDWEKDMCVTTAIDRFLDDDFDVFVGDTPNSLSYGPDGETYEAVMKVFRSLGDREDVWEQWEGSRDAVRFMDAWGWVLERRSHPGR</sequence>
<accession>A0AAN6NNA0</accession>
<dbReference type="AlphaFoldDB" id="A0AAN6NNA0"/>
<name>A0AAN6NNA0_9PEZI</name>
<protein>
    <submittedName>
        <fullName evidence="2">Uncharacterized protein</fullName>
    </submittedName>
</protein>
<evidence type="ECO:0000313" key="3">
    <source>
        <dbReference type="Proteomes" id="UP001303222"/>
    </source>
</evidence>
<evidence type="ECO:0000256" key="1">
    <source>
        <dbReference type="SAM" id="MobiDB-lite"/>
    </source>
</evidence>
<feature type="compositionally biased region" description="Low complexity" evidence="1">
    <location>
        <begin position="66"/>
        <end position="79"/>
    </location>
</feature>
<dbReference type="Proteomes" id="UP001303222">
    <property type="component" value="Unassembled WGS sequence"/>
</dbReference>
<dbReference type="EMBL" id="MU859233">
    <property type="protein sequence ID" value="KAK3949006.1"/>
    <property type="molecule type" value="Genomic_DNA"/>
</dbReference>
<proteinExistence type="predicted"/>
<organism evidence="2 3">
    <name type="scientific">Pseudoneurospora amorphoporcata</name>
    <dbReference type="NCBI Taxonomy" id="241081"/>
    <lineage>
        <taxon>Eukaryota</taxon>
        <taxon>Fungi</taxon>
        <taxon>Dikarya</taxon>
        <taxon>Ascomycota</taxon>
        <taxon>Pezizomycotina</taxon>
        <taxon>Sordariomycetes</taxon>
        <taxon>Sordariomycetidae</taxon>
        <taxon>Sordariales</taxon>
        <taxon>Sordariaceae</taxon>
        <taxon>Pseudoneurospora</taxon>
    </lineage>
</organism>
<evidence type="ECO:0000313" key="2">
    <source>
        <dbReference type="EMBL" id="KAK3949006.1"/>
    </source>
</evidence>
<feature type="region of interest" description="Disordered" evidence="1">
    <location>
        <begin position="66"/>
        <end position="105"/>
    </location>
</feature>
<keyword evidence="3" id="KW-1185">Reference proteome</keyword>
<reference evidence="2" key="2">
    <citation type="submission" date="2023-06" db="EMBL/GenBank/DDBJ databases">
        <authorList>
            <consortium name="Lawrence Berkeley National Laboratory"/>
            <person name="Mondo S.J."/>
            <person name="Hensen N."/>
            <person name="Bonometti L."/>
            <person name="Westerberg I."/>
            <person name="Brannstrom I.O."/>
            <person name="Guillou S."/>
            <person name="Cros-Aarteil S."/>
            <person name="Calhoun S."/>
            <person name="Haridas S."/>
            <person name="Kuo A."/>
            <person name="Pangilinan J."/>
            <person name="Riley R."/>
            <person name="Labutti K."/>
            <person name="Andreopoulos B."/>
            <person name="Lipzen A."/>
            <person name="Chen C."/>
            <person name="Yanf M."/>
            <person name="Daum C."/>
            <person name="Ng V."/>
            <person name="Clum A."/>
            <person name="Steindorff A."/>
            <person name="Ohm R."/>
            <person name="Martin F."/>
            <person name="Silar P."/>
            <person name="Natvig D."/>
            <person name="Lalanne C."/>
            <person name="Gautier V."/>
            <person name="Ament-Velasquez S.L."/>
            <person name="Kruys A."/>
            <person name="Hutchinson M.I."/>
            <person name="Powell A.J."/>
            <person name="Barry K."/>
            <person name="Miller A.N."/>
            <person name="Grigoriev I.V."/>
            <person name="Debuchy R."/>
            <person name="Gladieux P."/>
            <person name="Thoren M.H."/>
            <person name="Johannesson H."/>
        </authorList>
    </citation>
    <scope>NUCLEOTIDE SEQUENCE</scope>
    <source>
        <strain evidence="2">CBS 626.80</strain>
    </source>
</reference>
<gene>
    <name evidence="2" type="ORF">QBC32DRAFT_317243</name>
</gene>
<comment type="caution">
    <text evidence="2">The sequence shown here is derived from an EMBL/GenBank/DDBJ whole genome shotgun (WGS) entry which is preliminary data.</text>
</comment>
<reference evidence="2" key="1">
    <citation type="journal article" date="2023" name="Mol. Phylogenet. Evol.">
        <title>Genome-scale phylogeny and comparative genomics of the fungal order Sordariales.</title>
        <authorList>
            <person name="Hensen N."/>
            <person name="Bonometti L."/>
            <person name="Westerberg I."/>
            <person name="Brannstrom I.O."/>
            <person name="Guillou S."/>
            <person name="Cros-Aarteil S."/>
            <person name="Calhoun S."/>
            <person name="Haridas S."/>
            <person name="Kuo A."/>
            <person name="Mondo S."/>
            <person name="Pangilinan J."/>
            <person name="Riley R."/>
            <person name="LaButti K."/>
            <person name="Andreopoulos B."/>
            <person name="Lipzen A."/>
            <person name="Chen C."/>
            <person name="Yan M."/>
            <person name="Daum C."/>
            <person name="Ng V."/>
            <person name="Clum A."/>
            <person name="Steindorff A."/>
            <person name="Ohm R.A."/>
            <person name="Martin F."/>
            <person name="Silar P."/>
            <person name="Natvig D.O."/>
            <person name="Lalanne C."/>
            <person name="Gautier V."/>
            <person name="Ament-Velasquez S.L."/>
            <person name="Kruys A."/>
            <person name="Hutchinson M.I."/>
            <person name="Powell A.J."/>
            <person name="Barry K."/>
            <person name="Miller A.N."/>
            <person name="Grigoriev I.V."/>
            <person name="Debuchy R."/>
            <person name="Gladieux P."/>
            <person name="Hiltunen Thoren M."/>
            <person name="Johannesson H."/>
        </authorList>
    </citation>
    <scope>NUCLEOTIDE SEQUENCE</scope>
    <source>
        <strain evidence="2">CBS 626.80</strain>
    </source>
</reference>